<dbReference type="STRING" id="399497.BW733_03490"/>
<dbReference type="InterPro" id="IPR000182">
    <property type="entry name" value="GNAT_dom"/>
</dbReference>
<dbReference type="InterPro" id="IPR016181">
    <property type="entry name" value="Acyl_CoA_acyltransferase"/>
</dbReference>
<keyword evidence="2" id="KW-0012">Acyltransferase</keyword>
<dbReference type="PROSITE" id="PS51186">
    <property type="entry name" value="GNAT"/>
    <property type="match status" value="1"/>
</dbReference>
<gene>
    <name evidence="5" type="ORF">BW733_03490</name>
</gene>
<dbReference type="Pfam" id="PF13302">
    <property type="entry name" value="Acetyltransf_3"/>
    <property type="match status" value="1"/>
</dbReference>
<feature type="domain" description="N-acetyltransferase" evidence="4">
    <location>
        <begin position="6"/>
        <end position="154"/>
    </location>
</feature>
<dbReference type="RefSeq" id="WP_077347917.1">
    <property type="nucleotide sequence ID" value="NZ_CP019607.1"/>
</dbReference>
<evidence type="ECO:0000313" key="6">
    <source>
        <dbReference type="Proteomes" id="UP000188235"/>
    </source>
</evidence>
<dbReference type="CDD" id="cd04301">
    <property type="entry name" value="NAT_SF"/>
    <property type="match status" value="1"/>
</dbReference>
<dbReference type="Gene3D" id="3.40.630.30">
    <property type="match status" value="1"/>
</dbReference>
<reference evidence="5 6" key="1">
    <citation type="journal article" date="2008" name="Int. J. Syst. Evol. Microbiol.">
        <title>Tessaracoccus flavescens sp. nov., isolated from marine sediment.</title>
        <authorList>
            <person name="Lee D.W."/>
            <person name="Lee S.D."/>
        </authorList>
    </citation>
    <scope>NUCLEOTIDE SEQUENCE [LARGE SCALE GENOMIC DNA]</scope>
    <source>
        <strain evidence="5 6">SST-39T</strain>
    </source>
</reference>
<keyword evidence="6" id="KW-1185">Reference proteome</keyword>
<dbReference type="SUPFAM" id="SSF55729">
    <property type="entry name" value="Acyl-CoA N-acyltransferases (Nat)"/>
    <property type="match status" value="1"/>
</dbReference>
<accession>A0A1Q2CV97</accession>
<dbReference type="PANTHER" id="PTHR43792:SF8">
    <property type="entry name" value="[RIBOSOMAL PROTEIN US5]-ALANINE N-ACETYLTRANSFERASE"/>
    <property type="match status" value="1"/>
</dbReference>
<evidence type="ECO:0000256" key="2">
    <source>
        <dbReference type="ARBA" id="ARBA00023315"/>
    </source>
</evidence>
<dbReference type="AlphaFoldDB" id="A0A1Q2CV97"/>
<comment type="similarity">
    <text evidence="3">Belongs to the acetyltransferase family. RimJ subfamily.</text>
</comment>
<dbReference type="PANTHER" id="PTHR43792">
    <property type="entry name" value="GNAT FAMILY, PUTATIVE (AFU_ORTHOLOGUE AFUA_3G00765)-RELATED-RELATED"/>
    <property type="match status" value="1"/>
</dbReference>
<evidence type="ECO:0000256" key="1">
    <source>
        <dbReference type="ARBA" id="ARBA00022679"/>
    </source>
</evidence>
<organism evidence="5 6">
    <name type="scientific">Tessaracoccus flavescens</name>
    <dbReference type="NCBI Taxonomy" id="399497"/>
    <lineage>
        <taxon>Bacteria</taxon>
        <taxon>Bacillati</taxon>
        <taxon>Actinomycetota</taxon>
        <taxon>Actinomycetes</taxon>
        <taxon>Propionibacteriales</taxon>
        <taxon>Propionibacteriaceae</taxon>
        <taxon>Tessaracoccus</taxon>
    </lineage>
</organism>
<evidence type="ECO:0000256" key="3">
    <source>
        <dbReference type="ARBA" id="ARBA00038502"/>
    </source>
</evidence>
<dbReference type="OrthoDB" id="2061990at2"/>
<evidence type="ECO:0000259" key="4">
    <source>
        <dbReference type="PROSITE" id="PS51186"/>
    </source>
</evidence>
<keyword evidence="1" id="KW-0808">Transferase</keyword>
<evidence type="ECO:0000313" key="5">
    <source>
        <dbReference type="EMBL" id="AQP50035.1"/>
    </source>
</evidence>
<dbReference type="InterPro" id="IPR051531">
    <property type="entry name" value="N-acetyltransferase"/>
</dbReference>
<name>A0A1Q2CV97_9ACTN</name>
<protein>
    <recommendedName>
        <fullName evidence="4">N-acetyltransferase domain-containing protein</fullName>
    </recommendedName>
</protein>
<dbReference type="EMBL" id="CP019607">
    <property type="protein sequence ID" value="AQP50035.1"/>
    <property type="molecule type" value="Genomic_DNA"/>
</dbReference>
<dbReference type="Proteomes" id="UP000188235">
    <property type="component" value="Chromosome"/>
</dbReference>
<sequence length="175" mass="18982">MTDPQLTLRLVRLSDAAATLDAFGSDPSMSRQGTVTSLAEAEAYLSGLIDDERQHPFAICDGDRLVGLVCVTLDAVNRVGWFWYWTNASHRGRGWASTCATAVATWALSAGGCERLELGHRADNPLSGNVAGRAGFVREGRERGKFLIDGQRVDVLTYGRLATDPWPAATLEVSW</sequence>
<proteinExistence type="inferred from homology"/>
<dbReference type="KEGG" id="tfa:BW733_03490"/>
<dbReference type="GO" id="GO:0016747">
    <property type="term" value="F:acyltransferase activity, transferring groups other than amino-acyl groups"/>
    <property type="evidence" value="ECO:0007669"/>
    <property type="project" value="InterPro"/>
</dbReference>